<dbReference type="AlphaFoldDB" id="A0A1Q3EJ77"/>
<protein>
    <submittedName>
        <fullName evidence="2">Uncharacterized protein</fullName>
    </submittedName>
</protein>
<reference evidence="2 3" key="2">
    <citation type="submission" date="2017-02" db="EMBL/GenBank/DDBJ databases">
        <title>A genome survey and senescence transcriptome analysis in Lentinula edodes.</title>
        <authorList>
            <person name="Sakamoto Y."/>
            <person name="Nakade K."/>
            <person name="Sato S."/>
            <person name="Yoshida Y."/>
            <person name="Miyazaki K."/>
            <person name="Natsume S."/>
            <person name="Konno N."/>
        </authorList>
    </citation>
    <scope>NUCLEOTIDE SEQUENCE [LARGE SCALE GENOMIC DNA]</scope>
    <source>
        <strain evidence="2 3">NBRC 111202</strain>
    </source>
</reference>
<keyword evidence="3" id="KW-1185">Reference proteome</keyword>
<feature type="compositionally biased region" description="Polar residues" evidence="1">
    <location>
        <begin position="21"/>
        <end position="50"/>
    </location>
</feature>
<feature type="region of interest" description="Disordered" evidence="1">
    <location>
        <begin position="20"/>
        <end position="52"/>
    </location>
</feature>
<dbReference type="Proteomes" id="UP000188533">
    <property type="component" value="Unassembled WGS sequence"/>
</dbReference>
<gene>
    <name evidence="2" type="ORF">LENED_009222</name>
</gene>
<sequence length="80" mass="8621">MTSDRKATLRGKFKLRHPLNLCSQLSTGGPPSASRTLKPSGTRGTPSSPTGCKKYPKIDMFVLPLGKIRIFHSVPSGRGI</sequence>
<accession>A0A1Q3EJ77</accession>
<evidence type="ECO:0000313" key="3">
    <source>
        <dbReference type="Proteomes" id="UP000188533"/>
    </source>
</evidence>
<dbReference type="EMBL" id="BDGU01000407">
    <property type="protein sequence ID" value="GAW07245.1"/>
    <property type="molecule type" value="Genomic_DNA"/>
</dbReference>
<evidence type="ECO:0000313" key="2">
    <source>
        <dbReference type="EMBL" id="GAW07245.1"/>
    </source>
</evidence>
<reference evidence="2 3" key="1">
    <citation type="submission" date="2016-08" db="EMBL/GenBank/DDBJ databases">
        <authorList>
            <consortium name="Lentinula edodes genome sequencing consortium"/>
            <person name="Sakamoto Y."/>
            <person name="Nakade K."/>
            <person name="Sato S."/>
            <person name="Yoshida Y."/>
            <person name="Miyazaki K."/>
            <person name="Natsume S."/>
            <person name="Konno N."/>
        </authorList>
    </citation>
    <scope>NUCLEOTIDE SEQUENCE [LARGE SCALE GENOMIC DNA]</scope>
    <source>
        <strain evidence="2 3">NBRC 111202</strain>
    </source>
</reference>
<organism evidence="2 3">
    <name type="scientific">Lentinula edodes</name>
    <name type="common">Shiitake mushroom</name>
    <name type="synonym">Lentinus edodes</name>
    <dbReference type="NCBI Taxonomy" id="5353"/>
    <lineage>
        <taxon>Eukaryota</taxon>
        <taxon>Fungi</taxon>
        <taxon>Dikarya</taxon>
        <taxon>Basidiomycota</taxon>
        <taxon>Agaricomycotina</taxon>
        <taxon>Agaricomycetes</taxon>
        <taxon>Agaricomycetidae</taxon>
        <taxon>Agaricales</taxon>
        <taxon>Marasmiineae</taxon>
        <taxon>Omphalotaceae</taxon>
        <taxon>Lentinula</taxon>
    </lineage>
</organism>
<comment type="caution">
    <text evidence="2">The sequence shown here is derived from an EMBL/GenBank/DDBJ whole genome shotgun (WGS) entry which is preliminary data.</text>
</comment>
<name>A0A1Q3EJ77_LENED</name>
<proteinExistence type="predicted"/>
<evidence type="ECO:0000256" key="1">
    <source>
        <dbReference type="SAM" id="MobiDB-lite"/>
    </source>
</evidence>